<dbReference type="Proteomes" id="UP000749646">
    <property type="component" value="Unassembled WGS sequence"/>
</dbReference>
<reference evidence="2" key="1">
    <citation type="journal article" date="2020" name="Fungal Divers.">
        <title>Resolving the Mortierellaceae phylogeny through synthesis of multi-gene phylogenetics and phylogenomics.</title>
        <authorList>
            <person name="Vandepol N."/>
            <person name="Liber J."/>
            <person name="Desiro A."/>
            <person name="Na H."/>
            <person name="Kennedy M."/>
            <person name="Barry K."/>
            <person name="Grigoriev I.V."/>
            <person name="Miller A.N."/>
            <person name="O'Donnell K."/>
            <person name="Stajich J.E."/>
            <person name="Bonito G."/>
        </authorList>
    </citation>
    <scope>NUCLEOTIDE SEQUENCE</scope>
    <source>
        <strain evidence="2">MES-2147</strain>
    </source>
</reference>
<accession>A0A9P6IS61</accession>
<dbReference type="AlphaFoldDB" id="A0A9P6IS61"/>
<evidence type="ECO:0000313" key="2">
    <source>
        <dbReference type="EMBL" id="KAF9945269.1"/>
    </source>
</evidence>
<evidence type="ECO:0000256" key="1">
    <source>
        <dbReference type="SAM" id="MobiDB-lite"/>
    </source>
</evidence>
<evidence type="ECO:0000313" key="3">
    <source>
        <dbReference type="Proteomes" id="UP000749646"/>
    </source>
</evidence>
<organism evidence="2 3">
    <name type="scientific">Modicella reniformis</name>
    <dbReference type="NCBI Taxonomy" id="1440133"/>
    <lineage>
        <taxon>Eukaryota</taxon>
        <taxon>Fungi</taxon>
        <taxon>Fungi incertae sedis</taxon>
        <taxon>Mucoromycota</taxon>
        <taxon>Mortierellomycotina</taxon>
        <taxon>Mortierellomycetes</taxon>
        <taxon>Mortierellales</taxon>
        <taxon>Mortierellaceae</taxon>
        <taxon>Modicella</taxon>
    </lineage>
</organism>
<feature type="region of interest" description="Disordered" evidence="1">
    <location>
        <begin position="80"/>
        <end position="141"/>
    </location>
</feature>
<feature type="non-terminal residue" evidence="2">
    <location>
        <position position="471"/>
    </location>
</feature>
<gene>
    <name evidence="2" type="ORF">BGZ65_010946</name>
</gene>
<sequence>MSLKLGSRILDPFQLKVQVKLNRVPIPIIGKTIHAVFREGRFKNRGFVFEADGSKVRCYVSYEPVDIKVTENEKTLVDTNVLHSSQSKHRELKYQQSTKGVPKDNLPLDAEGVHKEAGHLENDKGGSEKNPNTDANKEHKKEKRYMLRIKGHQEPFQDDDGLKYWVPRVEVIEENQGYNETVFSFIPEPWMRVSTKDAGRLRDLMSVYFLPRGTRFVVAGMQTLQIWSFPSEKKQHFNLDFIWSRPRMKNDANFKPYGKAYKSELVGEYYHCISRPKIYQDKATGNALAHFEEKGSGENPPVHHVSIPGESEHNVRSIFLYCARSIHLLAAAYHYSIQASKRTSRTSSQDTFTFEEHAEAIARFARGHINRLLSENDYYTLELSYSRQSTEVATLTWHNIPKQHDATYMGRVLTIGRALTIDKDNSAPEISNSDRRKPVVSILTLLLHQSDLKDASDLKGDLKDANHAFVE</sequence>
<proteinExistence type="predicted"/>
<feature type="compositionally biased region" description="Basic and acidic residues" evidence="1">
    <location>
        <begin position="111"/>
        <end position="127"/>
    </location>
</feature>
<protein>
    <submittedName>
        <fullName evidence="2">Uncharacterized protein</fullName>
    </submittedName>
</protein>
<dbReference type="EMBL" id="JAAAHW010008057">
    <property type="protein sequence ID" value="KAF9945269.1"/>
    <property type="molecule type" value="Genomic_DNA"/>
</dbReference>
<name>A0A9P6IS61_9FUNG</name>
<keyword evidence="3" id="KW-1185">Reference proteome</keyword>
<comment type="caution">
    <text evidence="2">The sequence shown here is derived from an EMBL/GenBank/DDBJ whole genome shotgun (WGS) entry which is preliminary data.</text>
</comment>